<proteinExistence type="predicted"/>
<feature type="region of interest" description="Disordered" evidence="1">
    <location>
        <begin position="643"/>
        <end position="671"/>
    </location>
</feature>
<sequence>MGNGEETKCVFPLTSLQIGDMQSYISDLSIFLGNKSKKMYIFVDNQPWSNPGIRSAHLWQIVVTNVYRRSPFANKGREEKKKQNQEDEEEKPKEACSQPNNKKTDNLKKWFSLIDATTFSKKKLPAKKLDETFYGFIVFEVEWANVRGISYLNELQTDTSLAIEAKLMRRWEFESINEAATNMSQWFSGSKSERPCLREYLDPSKGEVFHDASVDFPKPSPVDDEVETDSPCCSRSVFSVDHSIADYDENDPHTPPLTGPYKRRRVSKAITNGVELDYMGETPRRKDNSFDHWESHVPDGDETIIEATRYKDVLVLVRFGDRDLPFKLREVIMSDIRLLTLLEANLPSWVLFLQSYPCLCHLYRPWMCLLARALYVMISVITVVIGFYDLYKNVPVLKATASRLCGPLFDWVETWDMVSRIKYLGTMLFLHNVQKAVRWGLTMARGVQSFVSLLVMPLVNPLLEVLGLLLPLWNSLAETVLSLVSVVWIVVESGCNLVGDVVEVVLLPIWLVVSVVLNIINTVLLPLLWILWEVLYAPIRVVAALANGLALSFSYVFDVLGDLWRYMSSLVQFASDSQAAVKTYEVSMWRTLWNDLFSHVFRAVRSILNGFVAFFAACNKHRLSIYNHIQDFIKRLRGRTLRADSEHDRSAKNHQRTGVNEKGVGQNREYSRGTDKPTIVLEAVAGQDLWIWHALFGAPGTLNDLNILDRSPVFDEIINGNAPEVHFHVNGREYDFAYYLADGIYPKWATFIQSIRLPQSPKHCLFAKRQEFVRKDVERAFGVLQARFAVVRNPSNLWDRNKLGNIMRACIILHNMIVENERDSYLRTSEFQQGEDDDPSFVVRRNTNIRTTLGRRADVRDTAGYLQLKEDLIEDIWAKYGHLPNLPNDM</sequence>
<dbReference type="eggNOG" id="ENOG502QTAE">
    <property type="taxonomic scope" value="Eukaryota"/>
</dbReference>
<dbReference type="AlphaFoldDB" id="A0A0D3BSM4"/>
<evidence type="ECO:0000256" key="1">
    <source>
        <dbReference type="SAM" id="MobiDB-lite"/>
    </source>
</evidence>
<protein>
    <recommendedName>
        <fullName evidence="5">DDE Tnp4 domain-containing protein</fullName>
    </recommendedName>
</protein>
<dbReference type="STRING" id="109376.A0A0D3BSM4"/>
<dbReference type="PANTHER" id="PTHR34553">
    <property type="entry name" value="OS05G0597400 PROTEIN"/>
    <property type="match status" value="1"/>
</dbReference>
<evidence type="ECO:0000313" key="4">
    <source>
        <dbReference type="Proteomes" id="UP000032141"/>
    </source>
</evidence>
<feature type="region of interest" description="Disordered" evidence="1">
    <location>
        <begin position="74"/>
        <end position="102"/>
    </location>
</feature>
<evidence type="ECO:0000256" key="2">
    <source>
        <dbReference type="SAM" id="Phobius"/>
    </source>
</evidence>
<reference evidence="3 4" key="1">
    <citation type="journal article" date="2014" name="Genome Biol.">
        <title>Transcriptome and methylome profiling reveals relics of genome dominance in the mesopolyploid Brassica oleracea.</title>
        <authorList>
            <person name="Parkin I.A."/>
            <person name="Koh C."/>
            <person name="Tang H."/>
            <person name="Robinson S.J."/>
            <person name="Kagale S."/>
            <person name="Clarke W.E."/>
            <person name="Town C.D."/>
            <person name="Nixon J."/>
            <person name="Krishnakumar V."/>
            <person name="Bidwell S.L."/>
            <person name="Denoeud F."/>
            <person name="Belcram H."/>
            <person name="Links M.G."/>
            <person name="Just J."/>
            <person name="Clarke C."/>
            <person name="Bender T."/>
            <person name="Huebert T."/>
            <person name="Mason A.S."/>
            <person name="Pires J.C."/>
            <person name="Barker G."/>
            <person name="Moore J."/>
            <person name="Walley P.G."/>
            <person name="Manoli S."/>
            <person name="Batley J."/>
            <person name="Edwards D."/>
            <person name="Nelson M.N."/>
            <person name="Wang X."/>
            <person name="Paterson A.H."/>
            <person name="King G."/>
            <person name="Bancroft I."/>
            <person name="Chalhoub B."/>
            <person name="Sharpe A.G."/>
        </authorList>
    </citation>
    <scope>NUCLEOTIDE SEQUENCE</scope>
    <source>
        <strain evidence="3 4">cv. TO1000</strain>
    </source>
</reference>
<evidence type="ECO:0008006" key="5">
    <source>
        <dbReference type="Google" id="ProtNLM"/>
    </source>
</evidence>
<feature type="transmembrane region" description="Helical" evidence="2">
    <location>
        <begin position="369"/>
        <end position="388"/>
    </location>
</feature>
<feature type="compositionally biased region" description="Basic and acidic residues" evidence="1">
    <location>
        <begin position="75"/>
        <end position="94"/>
    </location>
</feature>
<dbReference type="Gramene" id="Bo4g045400.1">
    <property type="protein sequence ID" value="Bo4g045400.1"/>
    <property type="gene ID" value="Bo4g045400"/>
</dbReference>
<feature type="transmembrane region" description="Helical" evidence="2">
    <location>
        <begin position="450"/>
        <end position="473"/>
    </location>
</feature>
<dbReference type="InterPro" id="IPR006912">
    <property type="entry name" value="Harbinger_derived_prot"/>
</dbReference>
<dbReference type="Pfam" id="PF04827">
    <property type="entry name" value="Plant_tran"/>
    <property type="match status" value="1"/>
</dbReference>
<dbReference type="Proteomes" id="UP000032141">
    <property type="component" value="Chromosome C4"/>
</dbReference>
<organism evidence="3 4">
    <name type="scientific">Brassica oleracea var. oleracea</name>
    <dbReference type="NCBI Taxonomy" id="109376"/>
    <lineage>
        <taxon>Eukaryota</taxon>
        <taxon>Viridiplantae</taxon>
        <taxon>Streptophyta</taxon>
        <taxon>Embryophyta</taxon>
        <taxon>Tracheophyta</taxon>
        <taxon>Spermatophyta</taxon>
        <taxon>Magnoliopsida</taxon>
        <taxon>eudicotyledons</taxon>
        <taxon>Gunneridae</taxon>
        <taxon>Pentapetalae</taxon>
        <taxon>rosids</taxon>
        <taxon>malvids</taxon>
        <taxon>Brassicales</taxon>
        <taxon>Brassicaceae</taxon>
        <taxon>Brassiceae</taxon>
        <taxon>Brassica</taxon>
    </lineage>
</organism>
<accession>A0A0D3BSM4</accession>
<keyword evidence="4" id="KW-1185">Reference proteome</keyword>
<dbReference type="OMA" id="WEFESIN"/>
<dbReference type="PANTHER" id="PTHR34553:SF7">
    <property type="entry name" value="(RAPE) HYPOTHETICAL PROTEIN"/>
    <property type="match status" value="1"/>
</dbReference>
<feature type="transmembrane region" description="Helical" evidence="2">
    <location>
        <begin position="539"/>
        <end position="557"/>
    </location>
</feature>
<dbReference type="EnsemblPlants" id="Bo4g045400.1">
    <property type="protein sequence ID" value="Bo4g045400.1"/>
    <property type="gene ID" value="Bo4g045400"/>
</dbReference>
<name>A0A0D3BSM4_BRAOL</name>
<keyword evidence="2" id="KW-1133">Transmembrane helix</keyword>
<keyword evidence="2" id="KW-0472">Membrane</keyword>
<dbReference type="HOGENOM" id="CLU_015474_0_0_1"/>
<keyword evidence="2" id="KW-0812">Transmembrane</keyword>
<reference evidence="3" key="2">
    <citation type="submission" date="2015-03" db="UniProtKB">
        <authorList>
            <consortium name="EnsemblPlants"/>
        </authorList>
    </citation>
    <scope>IDENTIFICATION</scope>
</reference>
<evidence type="ECO:0000313" key="3">
    <source>
        <dbReference type="EnsemblPlants" id="Bo4g045400.1"/>
    </source>
</evidence>
<feature type="transmembrane region" description="Helical" evidence="2">
    <location>
        <begin position="505"/>
        <end position="532"/>
    </location>
</feature>